<dbReference type="RefSeq" id="XP_016221371.1">
    <property type="nucleotide sequence ID" value="XM_016372039.1"/>
</dbReference>
<dbReference type="AlphaFoldDB" id="A0A0D1Z4R8"/>
<dbReference type="PANTHER" id="PTHR21964">
    <property type="entry name" value="BREAST CANCER METASTASIS-SUPPRESSOR 1"/>
    <property type="match status" value="1"/>
</dbReference>
<feature type="compositionally biased region" description="Basic and acidic residues" evidence="6">
    <location>
        <begin position="58"/>
        <end position="68"/>
    </location>
</feature>
<sequence>MDSAVDSLLALSNTAAAIAAQDDPASDDDRSSSLSELDDNLDGDSQDEEDDIDPTRPVGHESEAETERLQVTPDNLQRKKPVEISPSKLAHSQDVDMRPEIESLTESPPSSPRSSHPDSDIESALSDAPDGDDDENEPAPEVEKAENLSSPNKRKRQESESDPEHLRRSQRRRTGSIDSDEEKSEPESEIEDSRQPSREASAEPPQPEVAGDDPPDHEEEPEDPPDDEQKEPEKDESSEDSKGKTRTRAKRRGQPAVQDPQPTEEEEGDGEVAEESDTEENDVDAHAKSEEEQANRVAAMDALIGLEKHFAQLRDRLYDERIAAINHELALLQASKPCHPELLRQLQVVQKYRDDKFEVEQKLLVYKIGALKNKSVAERSQTQSAYFQTIRDVREKYLEKISEHFYRIQRDRFKADSTIPNFTIPFPTRRSQQILQQTAYNKEVSILSGVAKYVGFPAAPELAPSKQKDIEDDIQKMGISLPQVRPVRPTQRPMQSNTSQMSAPQAEEQFLEQTPWANPQHPIHRLASQRQSSNRSPFNTDVFVTPANQQRTTDNLQTQGSASTIPDPSAQLSSLANTPQEGISSTTKLEQQGSSVHNYRLHSASPLDRRAVPPFHDRHDVDNSQSGPAPKEHIRDLPSSPLNARANVNVATSPPRAHNARPEKVTRMANNESPFLHKDTGITTGGLGGFAAVTGRFSVR</sequence>
<evidence type="ECO:0000256" key="1">
    <source>
        <dbReference type="ARBA" id="ARBA00004123"/>
    </source>
</evidence>
<feature type="compositionally biased region" description="Polar residues" evidence="6">
    <location>
        <begin position="494"/>
        <end position="503"/>
    </location>
</feature>
<comment type="subcellular location">
    <subcellularLocation>
        <location evidence="1">Nucleus</location>
    </subcellularLocation>
</comment>
<gene>
    <name evidence="7" type="ORF">PV10_07172</name>
</gene>
<evidence type="ECO:0000256" key="4">
    <source>
        <dbReference type="ARBA" id="ARBA00023163"/>
    </source>
</evidence>
<feature type="compositionally biased region" description="Basic residues" evidence="6">
    <location>
        <begin position="244"/>
        <end position="253"/>
    </location>
</feature>
<feature type="compositionally biased region" description="Basic and acidic residues" evidence="6">
    <location>
        <begin position="157"/>
        <end position="167"/>
    </location>
</feature>
<dbReference type="InterPro" id="IPR013907">
    <property type="entry name" value="Sds3"/>
</dbReference>
<dbReference type="STRING" id="212818.A0A0D1Z4R8"/>
<keyword evidence="3" id="KW-0805">Transcription regulation</keyword>
<feature type="compositionally biased region" description="Basic and acidic residues" evidence="6">
    <location>
        <begin position="191"/>
        <end position="201"/>
    </location>
</feature>
<feature type="compositionally biased region" description="Basic and acidic residues" evidence="6">
    <location>
        <begin position="607"/>
        <end position="622"/>
    </location>
</feature>
<dbReference type="GO" id="GO:0005654">
    <property type="term" value="C:nucleoplasm"/>
    <property type="evidence" value="ECO:0007669"/>
    <property type="project" value="UniProtKB-ARBA"/>
</dbReference>
<dbReference type="Gene3D" id="1.20.5.1500">
    <property type="match status" value="1"/>
</dbReference>
<keyword evidence="5" id="KW-0539">Nucleus</keyword>
<feature type="compositionally biased region" description="Acidic residues" evidence="6">
    <location>
        <begin position="36"/>
        <end position="52"/>
    </location>
</feature>
<dbReference type="Pfam" id="PF08598">
    <property type="entry name" value="Sds3"/>
    <property type="match status" value="1"/>
</dbReference>
<feature type="compositionally biased region" description="Low complexity" evidence="6">
    <location>
        <begin position="102"/>
        <end position="114"/>
    </location>
</feature>
<evidence type="ECO:0000313" key="7">
    <source>
        <dbReference type="EMBL" id="KIV89797.1"/>
    </source>
</evidence>
<feature type="compositionally biased region" description="Polar residues" evidence="6">
    <location>
        <begin position="528"/>
        <end position="539"/>
    </location>
</feature>
<name>A0A0D1Z4R8_EXOME</name>
<feature type="compositionally biased region" description="Basic and acidic residues" evidence="6">
    <location>
        <begin position="283"/>
        <end position="293"/>
    </location>
</feature>
<keyword evidence="2" id="KW-0678">Repressor</keyword>
<proteinExistence type="predicted"/>
<evidence type="ECO:0008006" key="9">
    <source>
        <dbReference type="Google" id="ProtNLM"/>
    </source>
</evidence>
<dbReference type="OMA" id="DTPWANP"/>
<dbReference type="GeneID" id="27325017"/>
<protein>
    <recommendedName>
        <fullName evidence="9">Transcriptional regulatory protein DEP1</fullName>
    </recommendedName>
</protein>
<keyword evidence="4" id="KW-0804">Transcription</keyword>
<reference evidence="7 8" key="1">
    <citation type="submission" date="2015-01" db="EMBL/GenBank/DDBJ databases">
        <title>The Genome Sequence of Exophiala mesophila CBS40295.</title>
        <authorList>
            <consortium name="The Broad Institute Genomics Platform"/>
            <person name="Cuomo C."/>
            <person name="de Hoog S."/>
            <person name="Gorbushina A."/>
            <person name="Stielow B."/>
            <person name="Teixiera M."/>
            <person name="Abouelleil A."/>
            <person name="Chapman S.B."/>
            <person name="Priest M."/>
            <person name="Young S.K."/>
            <person name="Wortman J."/>
            <person name="Nusbaum C."/>
            <person name="Birren B."/>
        </authorList>
    </citation>
    <scope>NUCLEOTIDE SEQUENCE [LARGE SCALE GENOMIC DNA]</scope>
    <source>
        <strain evidence="7 8">CBS 40295</strain>
    </source>
</reference>
<dbReference type="EMBL" id="KN847524">
    <property type="protein sequence ID" value="KIV89797.1"/>
    <property type="molecule type" value="Genomic_DNA"/>
</dbReference>
<feature type="compositionally biased region" description="Polar residues" evidence="6">
    <location>
        <begin position="546"/>
        <end position="597"/>
    </location>
</feature>
<feature type="compositionally biased region" description="Acidic residues" evidence="6">
    <location>
        <begin position="262"/>
        <end position="282"/>
    </location>
</feature>
<feature type="compositionally biased region" description="Acidic residues" evidence="6">
    <location>
        <begin position="129"/>
        <end position="140"/>
    </location>
</feature>
<evidence type="ECO:0000256" key="5">
    <source>
        <dbReference type="ARBA" id="ARBA00023242"/>
    </source>
</evidence>
<dbReference type="VEuPathDB" id="FungiDB:PV10_07172"/>
<evidence type="ECO:0000313" key="8">
    <source>
        <dbReference type="Proteomes" id="UP000054302"/>
    </source>
</evidence>
<keyword evidence="8" id="KW-1185">Reference proteome</keyword>
<dbReference type="HOGENOM" id="CLU_012439_0_0_1"/>
<feature type="region of interest" description="Disordered" evidence="6">
    <location>
        <begin position="526"/>
        <end position="641"/>
    </location>
</feature>
<feature type="compositionally biased region" description="Acidic residues" evidence="6">
    <location>
        <begin position="210"/>
        <end position="230"/>
    </location>
</feature>
<dbReference type="SMART" id="SM01401">
    <property type="entry name" value="Sds3"/>
    <property type="match status" value="1"/>
</dbReference>
<evidence type="ECO:0000256" key="3">
    <source>
        <dbReference type="ARBA" id="ARBA00023015"/>
    </source>
</evidence>
<dbReference type="Proteomes" id="UP000054302">
    <property type="component" value="Unassembled WGS sequence"/>
</dbReference>
<feature type="compositionally biased region" description="Basic and acidic residues" evidence="6">
    <location>
        <begin position="91"/>
        <end position="101"/>
    </location>
</feature>
<feature type="region of interest" description="Disordered" evidence="6">
    <location>
        <begin position="16"/>
        <end position="293"/>
    </location>
</feature>
<organism evidence="7 8">
    <name type="scientific">Exophiala mesophila</name>
    <name type="common">Black yeast-like fungus</name>
    <dbReference type="NCBI Taxonomy" id="212818"/>
    <lineage>
        <taxon>Eukaryota</taxon>
        <taxon>Fungi</taxon>
        <taxon>Dikarya</taxon>
        <taxon>Ascomycota</taxon>
        <taxon>Pezizomycotina</taxon>
        <taxon>Eurotiomycetes</taxon>
        <taxon>Chaetothyriomycetidae</taxon>
        <taxon>Chaetothyriales</taxon>
        <taxon>Herpotrichiellaceae</taxon>
        <taxon>Exophiala</taxon>
    </lineage>
</organism>
<dbReference type="GO" id="GO:0010468">
    <property type="term" value="P:regulation of gene expression"/>
    <property type="evidence" value="ECO:0007669"/>
    <property type="project" value="UniProtKB-ARBA"/>
</dbReference>
<accession>A0A0D1Z4R8</accession>
<evidence type="ECO:0000256" key="6">
    <source>
        <dbReference type="SAM" id="MobiDB-lite"/>
    </source>
</evidence>
<evidence type="ECO:0000256" key="2">
    <source>
        <dbReference type="ARBA" id="ARBA00022491"/>
    </source>
</evidence>
<feature type="compositionally biased region" description="Acidic residues" evidence="6">
    <location>
        <begin position="178"/>
        <end position="190"/>
    </location>
</feature>
<dbReference type="OrthoDB" id="20886at2759"/>
<feature type="region of interest" description="Disordered" evidence="6">
    <location>
        <begin position="487"/>
        <end position="508"/>
    </location>
</feature>
<feature type="compositionally biased region" description="Basic and acidic residues" evidence="6">
    <location>
        <begin position="231"/>
        <end position="243"/>
    </location>
</feature>